<feature type="transmembrane region" description="Helical" evidence="1">
    <location>
        <begin position="46"/>
        <end position="72"/>
    </location>
</feature>
<organism evidence="2 3">
    <name type="scientific">Microbacterium helvum</name>
    <dbReference type="NCBI Taxonomy" id="2773713"/>
    <lineage>
        <taxon>Bacteria</taxon>
        <taxon>Bacillati</taxon>
        <taxon>Actinomycetota</taxon>
        <taxon>Actinomycetes</taxon>
        <taxon>Micrococcales</taxon>
        <taxon>Microbacteriaceae</taxon>
        <taxon>Microbacterium</taxon>
    </lineage>
</organism>
<comment type="caution">
    <text evidence="2">The sequence shown here is derived from an EMBL/GenBank/DDBJ whole genome shotgun (WGS) entry which is preliminary data.</text>
</comment>
<evidence type="ECO:0000313" key="2">
    <source>
        <dbReference type="EMBL" id="MBD3943616.1"/>
    </source>
</evidence>
<evidence type="ECO:0000256" key="1">
    <source>
        <dbReference type="SAM" id="Phobius"/>
    </source>
</evidence>
<keyword evidence="1" id="KW-0812">Transmembrane</keyword>
<sequence length="88" mass="9357">MYQLGKRRPPKTPLRRIILAAVVLVFCAGLLPFIVGGVALQWQAGSIVGVIAMGWIALFLILGIGAGVYGIAVGVRERRNAPPPTPPR</sequence>
<reference evidence="2 3" key="1">
    <citation type="submission" date="2020-09" db="EMBL/GenBank/DDBJ databases">
        <title>Isolation and identification of active actinomycetes.</title>
        <authorList>
            <person name="Li X."/>
        </authorList>
    </citation>
    <scope>NUCLEOTIDE SEQUENCE [LARGE SCALE GENOMIC DNA]</scope>
    <source>
        <strain evidence="2 3">NEAU-LLC</strain>
    </source>
</reference>
<keyword evidence="1" id="KW-1133">Transmembrane helix</keyword>
<gene>
    <name evidence="2" type="ORF">IF188_18140</name>
</gene>
<dbReference type="RefSeq" id="WP_191173216.1">
    <property type="nucleotide sequence ID" value="NZ_JACXZS010000014.1"/>
</dbReference>
<proteinExistence type="predicted"/>
<dbReference type="Proteomes" id="UP000598426">
    <property type="component" value="Unassembled WGS sequence"/>
</dbReference>
<evidence type="ECO:0000313" key="3">
    <source>
        <dbReference type="Proteomes" id="UP000598426"/>
    </source>
</evidence>
<keyword evidence="3" id="KW-1185">Reference proteome</keyword>
<name>A0ABR8NX17_9MICO</name>
<feature type="transmembrane region" description="Helical" evidence="1">
    <location>
        <begin position="17"/>
        <end position="40"/>
    </location>
</feature>
<keyword evidence="1" id="KW-0472">Membrane</keyword>
<accession>A0ABR8NX17</accession>
<protein>
    <submittedName>
        <fullName evidence="2">Uncharacterized protein</fullName>
    </submittedName>
</protein>
<dbReference type="EMBL" id="JACXZS010000014">
    <property type="protein sequence ID" value="MBD3943616.1"/>
    <property type="molecule type" value="Genomic_DNA"/>
</dbReference>